<sequence length="114" mass="12825">MSSPAPSTKSPPPPATARPHIDISDIMVRRCVHMNVSMLRYAMELAHQVTRLYNSDGEIAAQMQAQFERVFGQYWHCIVNQETTPDSPQWCGAMYVQLEVGPTRITLYKISATA</sequence>
<dbReference type="InterPro" id="IPR037177">
    <property type="entry name" value="DLC_sf"/>
</dbReference>
<dbReference type="AlphaFoldDB" id="A0A022RUL3"/>
<name>A0A022RUL3_ERYGU</name>
<protein>
    <recommendedName>
        <fullName evidence="3">Dynein light chain</fullName>
    </recommendedName>
</protein>
<accession>A0A022RUL3</accession>
<gene>
    <name evidence="1" type="ORF">MIMGU_mgv1a016628mg</name>
</gene>
<evidence type="ECO:0000313" key="2">
    <source>
        <dbReference type="Proteomes" id="UP000030748"/>
    </source>
</evidence>
<reference evidence="1 2" key="1">
    <citation type="journal article" date="2013" name="Proc. Natl. Acad. Sci. U.S.A.">
        <title>Fine-scale variation in meiotic recombination in Mimulus inferred from population shotgun sequencing.</title>
        <authorList>
            <person name="Hellsten U."/>
            <person name="Wright K.M."/>
            <person name="Jenkins J."/>
            <person name="Shu S."/>
            <person name="Yuan Y."/>
            <person name="Wessler S.R."/>
            <person name="Schmutz J."/>
            <person name="Willis J.H."/>
            <person name="Rokhsar D.S."/>
        </authorList>
    </citation>
    <scope>NUCLEOTIDE SEQUENCE [LARGE SCALE GENOMIC DNA]</scope>
    <source>
        <strain evidence="2">cv. DUN x IM62</strain>
    </source>
</reference>
<dbReference type="GO" id="GO:0007017">
    <property type="term" value="P:microtubule-based process"/>
    <property type="evidence" value="ECO:0007669"/>
    <property type="project" value="InterPro"/>
</dbReference>
<organism evidence="1 2">
    <name type="scientific">Erythranthe guttata</name>
    <name type="common">Yellow monkey flower</name>
    <name type="synonym">Mimulus guttatus</name>
    <dbReference type="NCBI Taxonomy" id="4155"/>
    <lineage>
        <taxon>Eukaryota</taxon>
        <taxon>Viridiplantae</taxon>
        <taxon>Streptophyta</taxon>
        <taxon>Embryophyta</taxon>
        <taxon>Tracheophyta</taxon>
        <taxon>Spermatophyta</taxon>
        <taxon>Magnoliopsida</taxon>
        <taxon>eudicotyledons</taxon>
        <taxon>Gunneridae</taxon>
        <taxon>Pentapetalae</taxon>
        <taxon>asterids</taxon>
        <taxon>lamiids</taxon>
        <taxon>Lamiales</taxon>
        <taxon>Phrymaceae</taxon>
        <taxon>Erythranthe</taxon>
    </lineage>
</organism>
<dbReference type="GO" id="GO:0005868">
    <property type="term" value="C:cytoplasmic dynein complex"/>
    <property type="evidence" value="ECO:0000318"/>
    <property type="project" value="GO_Central"/>
</dbReference>
<dbReference type="SMART" id="SM01375">
    <property type="entry name" value="Dynein_light"/>
    <property type="match status" value="1"/>
</dbReference>
<dbReference type="EMBL" id="KI630214">
    <property type="protein sequence ID" value="EYU44207.1"/>
    <property type="molecule type" value="Genomic_DNA"/>
</dbReference>
<dbReference type="InterPro" id="IPR001372">
    <property type="entry name" value="Dynein_light_chain_typ-1/2"/>
</dbReference>
<proteinExistence type="predicted"/>
<dbReference type="Proteomes" id="UP000030748">
    <property type="component" value="Unassembled WGS sequence"/>
</dbReference>
<dbReference type="Pfam" id="PF01221">
    <property type="entry name" value="Dynein_light"/>
    <property type="match status" value="1"/>
</dbReference>
<evidence type="ECO:0000313" key="1">
    <source>
        <dbReference type="EMBL" id="EYU44207.1"/>
    </source>
</evidence>
<dbReference type="KEGG" id="egt:105971423"/>
<dbReference type="Gene3D" id="3.30.740.10">
    <property type="entry name" value="Protein Inhibitor Of Neuronal Nitric Oxide Synthase"/>
    <property type="match status" value="1"/>
</dbReference>
<keyword evidence="2" id="KW-1185">Reference proteome</keyword>
<evidence type="ECO:0008006" key="3">
    <source>
        <dbReference type="Google" id="ProtNLM"/>
    </source>
</evidence>
<dbReference type="SUPFAM" id="SSF54648">
    <property type="entry name" value="DLC"/>
    <property type="match status" value="1"/>
</dbReference>
<dbReference type="GO" id="GO:0045505">
    <property type="term" value="F:dynein intermediate chain binding"/>
    <property type="evidence" value="ECO:0000318"/>
    <property type="project" value="GO_Central"/>
</dbReference>